<evidence type="ECO:0000256" key="3">
    <source>
        <dbReference type="ARBA" id="ARBA00022475"/>
    </source>
</evidence>
<evidence type="ECO:0000256" key="1">
    <source>
        <dbReference type="ARBA" id="ARBA00004651"/>
    </source>
</evidence>
<reference evidence="9 10" key="1">
    <citation type="submission" date="2015-03" db="EMBL/GenBank/DDBJ databases">
        <authorList>
            <consortium name="Pathogen Informatics"/>
            <person name="Murphy D."/>
        </authorList>
    </citation>
    <scope>NUCLEOTIDE SEQUENCE [LARGE SCALE GENOMIC DNA]</scope>
    <source>
        <strain evidence="9 10">IP08791</strain>
    </source>
</reference>
<organism evidence="8 11">
    <name type="scientific">Yersinia aldovae</name>
    <dbReference type="NCBI Taxonomy" id="29483"/>
    <lineage>
        <taxon>Bacteria</taxon>
        <taxon>Pseudomonadati</taxon>
        <taxon>Pseudomonadota</taxon>
        <taxon>Gammaproteobacteria</taxon>
        <taxon>Enterobacterales</taxon>
        <taxon>Yersiniaceae</taxon>
        <taxon>Yersinia</taxon>
    </lineage>
</organism>
<evidence type="ECO:0000256" key="7">
    <source>
        <dbReference type="SAM" id="Phobius"/>
    </source>
</evidence>
<dbReference type="GO" id="GO:0005886">
    <property type="term" value="C:plasma membrane"/>
    <property type="evidence" value="ECO:0007669"/>
    <property type="project" value="UniProtKB-SubCell"/>
</dbReference>
<keyword evidence="4 7" id="KW-0812">Transmembrane</keyword>
<dbReference type="PANTHER" id="PTHR33884">
    <property type="entry name" value="UPF0410 PROTEIN YMGE"/>
    <property type="match status" value="1"/>
</dbReference>
<keyword evidence="10" id="KW-1185">Reference proteome</keyword>
<keyword evidence="5 7" id="KW-1133">Transmembrane helix</keyword>
<sequence length="82" mass="8606">MGILSWIIFGLIAGVLAKWIMPGEDGGGFIMTVILGVVGALVGGYISTFFGMGKVDGFNFGSFVVAVIGSLVVLFAYRKLRS</sequence>
<dbReference type="eggNOG" id="COG2261">
    <property type="taxonomic scope" value="Bacteria"/>
</dbReference>
<dbReference type="Proteomes" id="UP000038647">
    <property type="component" value="Unassembled WGS sequence"/>
</dbReference>
<evidence type="ECO:0000313" key="9">
    <source>
        <dbReference type="EMBL" id="CNK87131.1"/>
    </source>
</evidence>
<dbReference type="OrthoDB" id="9811343at2"/>
<dbReference type="STRING" id="1453495.AT01_3877"/>
<dbReference type="NCBIfam" id="NF007771">
    <property type="entry name" value="PRK10457.1"/>
    <property type="match status" value="1"/>
</dbReference>
<proteinExistence type="inferred from homology"/>
<dbReference type="EMBL" id="CQEJ01000005">
    <property type="protein sequence ID" value="CNK79695.1"/>
    <property type="molecule type" value="Genomic_DNA"/>
</dbReference>
<keyword evidence="6 7" id="KW-0472">Membrane</keyword>
<dbReference type="EMBL" id="CQEH01000005">
    <property type="protein sequence ID" value="CNK87131.1"/>
    <property type="molecule type" value="Genomic_DNA"/>
</dbReference>
<evidence type="ECO:0000313" key="10">
    <source>
        <dbReference type="Proteomes" id="UP000038647"/>
    </source>
</evidence>
<evidence type="ECO:0000256" key="6">
    <source>
        <dbReference type="ARBA" id="ARBA00023136"/>
    </source>
</evidence>
<evidence type="ECO:0000313" key="8">
    <source>
        <dbReference type="EMBL" id="CNK79695.1"/>
    </source>
</evidence>
<evidence type="ECO:0000256" key="4">
    <source>
        <dbReference type="ARBA" id="ARBA00022692"/>
    </source>
</evidence>
<feature type="transmembrane region" description="Helical" evidence="7">
    <location>
        <begin position="27"/>
        <end position="46"/>
    </location>
</feature>
<name>A0A0T9TFM1_YERAL</name>
<comment type="similarity">
    <text evidence="2">Belongs to the UPF0410 family.</text>
</comment>
<comment type="subcellular location">
    <subcellularLocation>
        <location evidence="1">Cell membrane</location>
        <topology evidence="1">Multi-pass membrane protein</topology>
    </subcellularLocation>
</comment>
<evidence type="ECO:0000313" key="11">
    <source>
        <dbReference type="Proteomes" id="UP000041595"/>
    </source>
</evidence>
<gene>
    <name evidence="8" type="ORF">ERS137965_01091</name>
    <name evidence="9" type="ORF">ERS137966_01519</name>
</gene>
<evidence type="ECO:0000256" key="2">
    <source>
        <dbReference type="ARBA" id="ARBA00011006"/>
    </source>
</evidence>
<dbReference type="InterPro" id="IPR007341">
    <property type="entry name" value="Transgly_assoc"/>
</dbReference>
<accession>A0A0T9TFM1</accession>
<protein>
    <submittedName>
        <fullName evidence="8">Transglycosylase associated protein</fullName>
    </submittedName>
</protein>
<keyword evidence="3" id="KW-1003">Cell membrane</keyword>
<feature type="transmembrane region" description="Helical" evidence="7">
    <location>
        <begin position="58"/>
        <end position="77"/>
    </location>
</feature>
<dbReference type="AlphaFoldDB" id="A0A0T9TFM1"/>
<dbReference type="PANTHER" id="PTHR33884:SF4">
    <property type="entry name" value="UPF0410 PROTEIN YEAQ"/>
    <property type="match status" value="1"/>
</dbReference>
<evidence type="ECO:0000256" key="5">
    <source>
        <dbReference type="ARBA" id="ARBA00022989"/>
    </source>
</evidence>
<dbReference type="Proteomes" id="UP000041595">
    <property type="component" value="Unassembled WGS sequence"/>
</dbReference>
<dbReference type="RefSeq" id="WP_004699494.1">
    <property type="nucleotide sequence ID" value="NZ_CABHQA010000127.1"/>
</dbReference>
<reference evidence="8 11" key="2">
    <citation type="submission" date="2015-03" db="EMBL/GenBank/DDBJ databases">
        <authorList>
            <person name="Murphy D."/>
        </authorList>
    </citation>
    <scope>NUCLEOTIDE SEQUENCE [LARGE SCALE GENOMIC DNA]</scope>
    <source>
        <strain evidence="8 11">IP06005</strain>
    </source>
</reference>
<dbReference type="GeneID" id="45572961"/>
<dbReference type="Pfam" id="PF04226">
    <property type="entry name" value="Transgly_assoc"/>
    <property type="match status" value="1"/>
</dbReference>